<dbReference type="RefSeq" id="WP_377019444.1">
    <property type="nucleotide sequence ID" value="NZ_JBHSCP010000001.1"/>
</dbReference>
<name>A0A6I4TW86_9SPHN</name>
<proteinExistence type="predicted"/>
<reference evidence="2 3" key="1">
    <citation type="submission" date="2019-12" db="EMBL/GenBank/DDBJ databases">
        <title>Genomic-based taxomic classification of the family Erythrobacteraceae.</title>
        <authorList>
            <person name="Xu L."/>
        </authorList>
    </citation>
    <scope>NUCLEOTIDE SEQUENCE [LARGE SCALE GENOMIC DNA]</scope>
    <source>
        <strain evidence="2 3">S36</strain>
    </source>
</reference>
<gene>
    <name evidence="2" type="ORF">GRI97_11020</name>
</gene>
<evidence type="ECO:0000313" key="3">
    <source>
        <dbReference type="Proteomes" id="UP000469430"/>
    </source>
</evidence>
<evidence type="ECO:0000313" key="2">
    <source>
        <dbReference type="EMBL" id="MXO99520.1"/>
    </source>
</evidence>
<dbReference type="AlphaFoldDB" id="A0A6I4TW86"/>
<accession>A0A6I4TW86</accession>
<dbReference type="InterPro" id="IPR010982">
    <property type="entry name" value="Lambda_DNA-bd_dom_sf"/>
</dbReference>
<sequence>MTSPFRSLPGLRQRAAKAAAEDQTLPASCIRRIISGESPLRVYREHRGMSREDLASASGVQSEQIDRIESGRVEVAAGTIMVLAAALSISLDKLS</sequence>
<dbReference type="Proteomes" id="UP000469430">
    <property type="component" value="Unassembled WGS sequence"/>
</dbReference>
<dbReference type="EMBL" id="WTYJ01000002">
    <property type="protein sequence ID" value="MXO99520.1"/>
    <property type="molecule type" value="Genomic_DNA"/>
</dbReference>
<dbReference type="Gene3D" id="1.10.260.40">
    <property type="entry name" value="lambda repressor-like DNA-binding domains"/>
    <property type="match status" value="1"/>
</dbReference>
<dbReference type="InterPro" id="IPR001387">
    <property type="entry name" value="Cro/C1-type_HTH"/>
</dbReference>
<dbReference type="SMART" id="SM00530">
    <property type="entry name" value="HTH_XRE"/>
    <property type="match status" value="1"/>
</dbReference>
<dbReference type="GO" id="GO:0003677">
    <property type="term" value="F:DNA binding"/>
    <property type="evidence" value="ECO:0007669"/>
    <property type="project" value="InterPro"/>
</dbReference>
<dbReference type="Pfam" id="PF01381">
    <property type="entry name" value="HTH_3"/>
    <property type="match status" value="1"/>
</dbReference>
<keyword evidence="3" id="KW-1185">Reference proteome</keyword>
<dbReference type="PROSITE" id="PS50943">
    <property type="entry name" value="HTH_CROC1"/>
    <property type="match status" value="1"/>
</dbReference>
<organism evidence="2 3">
    <name type="scientific">Croceibacterium xixiisoli</name>
    <dbReference type="NCBI Taxonomy" id="1476466"/>
    <lineage>
        <taxon>Bacteria</taxon>
        <taxon>Pseudomonadati</taxon>
        <taxon>Pseudomonadota</taxon>
        <taxon>Alphaproteobacteria</taxon>
        <taxon>Sphingomonadales</taxon>
        <taxon>Erythrobacteraceae</taxon>
        <taxon>Croceibacterium</taxon>
    </lineage>
</organism>
<dbReference type="CDD" id="cd00093">
    <property type="entry name" value="HTH_XRE"/>
    <property type="match status" value="1"/>
</dbReference>
<evidence type="ECO:0000259" key="1">
    <source>
        <dbReference type="PROSITE" id="PS50943"/>
    </source>
</evidence>
<dbReference type="SUPFAM" id="SSF47413">
    <property type="entry name" value="lambda repressor-like DNA-binding domains"/>
    <property type="match status" value="1"/>
</dbReference>
<comment type="caution">
    <text evidence="2">The sequence shown here is derived from an EMBL/GenBank/DDBJ whole genome shotgun (WGS) entry which is preliminary data.</text>
</comment>
<feature type="domain" description="HTH cro/C1-type" evidence="1">
    <location>
        <begin position="40"/>
        <end position="94"/>
    </location>
</feature>
<protein>
    <submittedName>
        <fullName evidence="2">Helix-turn-helix domain-containing protein</fullName>
    </submittedName>
</protein>